<dbReference type="RefSeq" id="XP_067802549.1">
    <property type="nucleotide sequence ID" value="XM_067947327.1"/>
</dbReference>
<dbReference type="AlphaFoldDB" id="A0AAD9PJ01"/>
<evidence type="ECO:0000313" key="3">
    <source>
        <dbReference type="Proteomes" id="UP001214638"/>
    </source>
</evidence>
<dbReference type="GeneID" id="94336597"/>
<keyword evidence="3" id="KW-1185">Reference proteome</keyword>
<protein>
    <submittedName>
        <fullName evidence="2">Uncharacterized protein</fullName>
    </submittedName>
</protein>
<reference evidence="2" key="1">
    <citation type="journal article" date="2023" name="Nat. Microbiol.">
        <title>Babesia duncani multi-omics identifies virulence factors and drug targets.</title>
        <authorList>
            <person name="Singh P."/>
            <person name="Lonardi S."/>
            <person name="Liang Q."/>
            <person name="Vydyam P."/>
            <person name="Khabirova E."/>
            <person name="Fang T."/>
            <person name="Gihaz S."/>
            <person name="Thekkiniath J."/>
            <person name="Munshi M."/>
            <person name="Abel S."/>
            <person name="Ciampossin L."/>
            <person name="Batugedara G."/>
            <person name="Gupta M."/>
            <person name="Lu X.M."/>
            <person name="Lenz T."/>
            <person name="Chakravarty S."/>
            <person name="Cornillot E."/>
            <person name="Hu Y."/>
            <person name="Ma W."/>
            <person name="Gonzalez L.M."/>
            <person name="Sanchez S."/>
            <person name="Estrada K."/>
            <person name="Sanchez-Flores A."/>
            <person name="Montero E."/>
            <person name="Harb O.S."/>
            <person name="Le Roch K.G."/>
            <person name="Mamoun C.B."/>
        </authorList>
    </citation>
    <scope>NUCLEOTIDE SEQUENCE</scope>
    <source>
        <strain evidence="2">WA1</strain>
    </source>
</reference>
<keyword evidence="1" id="KW-0812">Transmembrane</keyword>
<proteinExistence type="predicted"/>
<accession>A0AAD9PJ01</accession>
<dbReference type="KEGG" id="bdw:94336597"/>
<name>A0AAD9PJ01_9APIC</name>
<keyword evidence="1" id="KW-0472">Membrane</keyword>
<gene>
    <name evidence="2" type="ORF">BdWA1_002299</name>
</gene>
<organism evidence="2 3">
    <name type="scientific">Babesia duncani</name>
    <dbReference type="NCBI Taxonomy" id="323732"/>
    <lineage>
        <taxon>Eukaryota</taxon>
        <taxon>Sar</taxon>
        <taxon>Alveolata</taxon>
        <taxon>Apicomplexa</taxon>
        <taxon>Aconoidasida</taxon>
        <taxon>Piroplasmida</taxon>
        <taxon>Babesiidae</taxon>
        <taxon>Babesia</taxon>
    </lineage>
</organism>
<sequence length="77" mass="8242">MPPMVRNRKTSHRTSPPLNWTASAMHKSCINKSSGIVVSALQILFLACVSVSFSIRTSPFSTKSIGIVGILSSTLHG</sequence>
<comment type="caution">
    <text evidence="2">The sequence shown here is derived from an EMBL/GenBank/DDBJ whole genome shotgun (WGS) entry which is preliminary data.</text>
</comment>
<evidence type="ECO:0000313" key="2">
    <source>
        <dbReference type="EMBL" id="KAK2195706.1"/>
    </source>
</evidence>
<dbReference type="EMBL" id="JALLKP010000003">
    <property type="protein sequence ID" value="KAK2195706.1"/>
    <property type="molecule type" value="Genomic_DNA"/>
</dbReference>
<evidence type="ECO:0000256" key="1">
    <source>
        <dbReference type="SAM" id="Phobius"/>
    </source>
</evidence>
<keyword evidence="1" id="KW-1133">Transmembrane helix</keyword>
<feature type="transmembrane region" description="Helical" evidence="1">
    <location>
        <begin position="35"/>
        <end position="55"/>
    </location>
</feature>
<dbReference type="Proteomes" id="UP001214638">
    <property type="component" value="Unassembled WGS sequence"/>
</dbReference>